<feature type="domain" description="Enoyl reductase (ER)" evidence="3">
    <location>
        <begin position="15"/>
        <end position="328"/>
    </location>
</feature>
<dbReference type="CDD" id="cd05276">
    <property type="entry name" value="p53_inducible_oxidoreductase"/>
    <property type="match status" value="1"/>
</dbReference>
<dbReference type="RefSeq" id="WP_284361825.1">
    <property type="nucleotide sequence ID" value="NZ_BSNI01000001.1"/>
</dbReference>
<dbReference type="InterPro" id="IPR011032">
    <property type="entry name" value="GroES-like_sf"/>
</dbReference>
<evidence type="ECO:0000256" key="2">
    <source>
        <dbReference type="ARBA" id="ARBA00023002"/>
    </source>
</evidence>
<name>A0ABQ5UPK4_9HYPH</name>
<dbReference type="SUPFAM" id="SSF51735">
    <property type="entry name" value="NAD(P)-binding Rossmann-fold domains"/>
    <property type="match status" value="1"/>
</dbReference>
<proteinExistence type="predicted"/>
<dbReference type="InterPro" id="IPR020843">
    <property type="entry name" value="ER"/>
</dbReference>
<dbReference type="InterPro" id="IPR013149">
    <property type="entry name" value="ADH-like_C"/>
</dbReference>
<sequence length="336" mass="35536">MTAQNIKAIKIDHPGGPDVLVPTQVPMPYAYEGEMVIKVHAAGVNRPDILQRMGAYPPPKDASPLPGLEVAGTVEQVGRNVTNFKVGDKVVALCNGGGYAEFVAVPSGQVLPLPNGWSMVEGAALPETLFTVQQTMIDRGRLRDGQSVLIHGGAGGIGAAAIQLAKLKDCKVLATASSEEKLSYIRSVGADHAINYLTQDFVEHTKSATDGNGADVIIDIIGADYVDRNIRAAAVDGTIIQLANLGGREATITMGLIVAKRLTLFGSTLRAQSNEVKATIAQNLKDQVWPALESGKFIKPRISTFALEDASKAHAAMDAGDHFGKIVLTTSFNDEQ</sequence>
<dbReference type="Pfam" id="PF00107">
    <property type="entry name" value="ADH_zinc_N"/>
    <property type="match status" value="1"/>
</dbReference>
<reference evidence="4" key="1">
    <citation type="journal article" date="2014" name="Int. J. Syst. Evol. Microbiol.">
        <title>Complete genome of a new Firmicutes species belonging to the dominant human colonic microbiota ('Ruminococcus bicirculans') reveals two chromosomes and a selective capacity to utilize plant glucans.</title>
        <authorList>
            <consortium name="NISC Comparative Sequencing Program"/>
            <person name="Wegmann U."/>
            <person name="Louis P."/>
            <person name="Goesmann A."/>
            <person name="Henrissat B."/>
            <person name="Duncan S.H."/>
            <person name="Flint H.J."/>
        </authorList>
    </citation>
    <scope>NUCLEOTIDE SEQUENCE</scope>
    <source>
        <strain evidence="4">NBRC 107169</strain>
    </source>
</reference>
<keyword evidence="2" id="KW-0560">Oxidoreductase</keyword>
<dbReference type="InterPro" id="IPR002364">
    <property type="entry name" value="Quin_OxRdtase/zeta-crystal_CS"/>
</dbReference>
<organism evidence="4 5">
    <name type="scientific">Maritalea porphyrae</name>
    <dbReference type="NCBI Taxonomy" id="880732"/>
    <lineage>
        <taxon>Bacteria</taxon>
        <taxon>Pseudomonadati</taxon>
        <taxon>Pseudomonadota</taxon>
        <taxon>Alphaproteobacteria</taxon>
        <taxon>Hyphomicrobiales</taxon>
        <taxon>Devosiaceae</taxon>
        <taxon>Maritalea</taxon>
    </lineage>
</organism>
<dbReference type="PROSITE" id="PS01162">
    <property type="entry name" value="QOR_ZETA_CRYSTAL"/>
    <property type="match status" value="1"/>
</dbReference>
<reference evidence="4" key="2">
    <citation type="submission" date="2023-01" db="EMBL/GenBank/DDBJ databases">
        <title>Draft genome sequence of Maritalea porphyrae strain NBRC 107169.</title>
        <authorList>
            <person name="Sun Q."/>
            <person name="Mori K."/>
        </authorList>
    </citation>
    <scope>NUCLEOTIDE SEQUENCE</scope>
    <source>
        <strain evidence="4">NBRC 107169</strain>
    </source>
</reference>
<dbReference type="SMART" id="SM00829">
    <property type="entry name" value="PKS_ER"/>
    <property type="match status" value="1"/>
</dbReference>
<evidence type="ECO:0000259" key="3">
    <source>
        <dbReference type="SMART" id="SM00829"/>
    </source>
</evidence>
<dbReference type="EMBL" id="BSNI01000001">
    <property type="protein sequence ID" value="GLQ16281.1"/>
    <property type="molecule type" value="Genomic_DNA"/>
</dbReference>
<dbReference type="Proteomes" id="UP001161405">
    <property type="component" value="Unassembled WGS sequence"/>
</dbReference>
<dbReference type="SUPFAM" id="SSF50129">
    <property type="entry name" value="GroES-like"/>
    <property type="match status" value="1"/>
</dbReference>
<gene>
    <name evidence="4" type="ORF">GCM10007879_05300</name>
</gene>
<dbReference type="Gene3D" id="3.40.50.720">
    <property type="entry name" value="NAD(P)-binding Rossmann-like Domain"/>
    <property type="match status" value="1"/>
</dbReference>
<protein>
    <submittedName>
        <fullName evidence="4">NAD(P)H quinone oxidoreductase</fullName>
    </submittedName>
</protein>
<dbReference type="PANTHER" id="PTHR48106">
    <property type="entry name" value="QUINONE OXIDOREDUCTASE PIG3-RELATED"/>
    <property type="match status" value="1"/>
</dbReference>
<keyword evidence="5" id="KW-1185">Reference proteome</keyword>
<evidence type="ECO:0000313" key="5">
    <source>
        <dbReference type="Proteomes" id="UP001161405"/>
    </source>
</evidence>
<dbReference type="NCBIfam" id="TIGR02824">
    <property type="entry name" value="quinone_pig3"/>
    <property type="match status" value="1"/>
</dbReference>
<dbReference type="Pfam" id="PF08240">
    <property type="entry name" value="ADH_N"/>
    <property type="match status" value="1"/>
</dbReference>
<comment type="caution">
    <text evidence="4">The sequence shown here is derived from an EMBL/GenBank/DDBJ whole genome shotgun (WGS) entry which is preliminary data.</text>
</comment>
<accession>A0ABQ5UPK4</accession>
<dbReference type="InterPro" id="IPR014189">
    <property type="entry name" value="Quinone_OxRdtase_PIG3"/>
</dbReference>
<dbReference type="PANTHER" id="PTHR48106:SF8">
    <property type="entry name" value="OS02G0805600 PROTEIN"/>
    <property type="match status" value="1"/>
</dbReference>
<dbReference type="InterPro" id="IPR013154">
    <property type="entry name" value="ADH-like_N"/>
</dbReference>
<evidence type="ECO:0000313" key="4">
    <source>
        <dbReference type="EMBL" id="GLQ16281.1"/>
    </source>
</evidence>
<dbReference type="InterPro" id="IPR036291">
    <property type="entry name" value="NAD(P)-bd_dom_sf"/>
</dbReference>
<dbReference type="Gene3D" id="3.90.180.10">
    <property type="entry name" value="Medium-chain alcohol dehydrogenases, catalytic domain"/>
    <property type="match status" value="1"/>
</dbReference>
<evidence type="ECO:0000256" key="1">
    <source>
        <dbReference type="ARBA" id="ARBA00022857"/>
    </source>
</evidence>
<keyword evidence="1" id="KW-0521">NADP</keyword>